<evidence type="ECO:0000313" key="2">
    <source>
        <dbReference type="Proteomes" id="UP000315010"/>
    </source>
</evidence>
<proteinExistence type="predicted"/>
<sequence length="191" mass="20712">MERRLSVTRDVYPYLENRLMQSFSRSLIFAVGTVAGLLLSAMPVAAQTAVAKVPAKAISVVTLAQGETSEVIMCWDEGTGRVPVVFLVASNEMLSKERVLHSTGELRLERNGVIAEYDKEKSSAASAAFAKDGIYLGKKKSTEFKHLTVVAVRVTATPDANPGVHPVFVRVVSGTGRTMRLKGEFRVIVSD</sequence>
<keyword evidence="2" id="KW-1185">Reference proteome</keyword>
<comment type="caution">
    <text evidence="1">The sequence shown here is derived from an EMBL/GenBank/DDBJ whole genome shotgun (WGS) entry which is preliminary data.</text>
</comment>
<dbReference type="AlphaFoldDB" id="A0A5C5YXA4"/>
<name>A0A5C5YXA4_9BACT</name>
<gene>
    <name evidence="1" type="ORF">CA13_10700</name>
</gene>
<accession>A0A5C5YXA4</accession>
<protein>
    <submittedName>
        <fullName evidence="1">Uncharacterized protein</fullName>
    </submittedName>
</protein>
<dbReference type="Proteomes" id="UP000315010">
    <property type="component" value="Unassembled WGS sequence"/>
</dbReference>
<evidence type="ECO:0000313" key="1">
    <source>
        <dbReference type="EMBL" id="TWT79664.1"/>
    </source>
</evidence>
<dbReference type="EMBL" id="SJPJ01000001">
    <property type="protein sequence ID" value="TWT79664.1"/>
    <property type="molecule type" value="Genomic_DNA"/>
</dbReference>
<organism evidence="1 2">
    <name type="scientific">Novipirellula herctigrandis</name>
    <dbReference type="NCBI Taxonomy" id="2527986"/>
    <lineage>
        <taxon>Bacteria</taxon>
        <taxon>Pseudomonadati</taxon>
        <taxon>Planctomycetota</taxon>
        <taxon>Planctomycetia</taxon>
        <taxon>Pirellulales</taxon>
        <taxon>Pirellulaceae</taxon>
        <taxon>Novipirellula</taxon>
    </lineage>
</organism>
<reference evidence="1 2" key="1">
    <citation type="submission" date="2019-02" db="EMBL/GenBank/DDBJ databases">
        <title>Deep-cultivation of Planctomycetes and their phenomic and genomic characterization uncovers novel biology.</title>
        <authorList>
            <person name="Wiegand S."/>
            <person name="Jogler M."/>
            <person name="Boedeker C."/>
            <person name="Pinto D."/>
            <person name="Vollmers J."/>
            <person name="Rivas-Marin E."/>
            <person name="Kohn T."/>
            <person name="Peeters S.H."/>
            <person name="Heuer A."/>
            <person name="Rast P."/>
            <person name="Oberbeckmann S."/>
            <person name="Bunk B."/>
            <person name="Jeske O."/>
            <person name="Meyerdierks A."/>
            <person name="Storesund J.E."/>
            <person name="Kallscheuer N."/>
            <person name="Luecker S."/>
            <person name="Lage O.M."/>
            <person name="Pohl T."/>
            <person name="Merkel B.J."/>
            <person name="Hornburger P."/>
            <person name="Mueller R.-W."/>
            <person name="Bruemmer F."/>
            <person name="Labrenz M."/>
            <person name="Spormann A.M."/>
            <person name="Op Den Camp H."/>
            <person name="Overmann J."/>
            <person name="Amann R."/>
            <person name="Jetten M.S.M."/>
            <person name="Mascher T."/>
            <person name="Medema M.H."/>
            <person name="Devos D.P."/>
            <person name="Kaster A.-K."/>
            <person name="Ovreas L."/>
            <person name="Rohde M."/>
            <person name="Galperin M.Y."/>
            <person name="Jogler C."/>
        </authorList>
    </citation>
    <scope>NUCLEOTIDE SEQUENCE [LARGE SCALE GENOMIC DNA]</scope>
    <source>
        <strain evidence="1 2">CA13</strain>
    </source>
</reference>